<dbReference type="InterPro" id="IPR016878">
    <property type="entry name" value="MICAH-like"/>
</dbReference>
<sequence length="178" mass="19705">MKMKPIALAILTVGIMGAAHAENNSITQKEITNAQKTWGDAIVSIGKAYTNKEDYKALATDIVDTLYGYDEGTVLFKPTKAAKKQFRATEEEAVSYFVTGIEAEDHGFAIQPWNKVRFENSGVIIDSDSAVAMGNYYFTDANTGKEAKAEFTFGYVKDENGKLLINLHHSSFPYHPKH</sequence>
<reference evidence="3" key="1">
    <citation type="submission" date="2019-02" db="EMBL/GenBank/DDBJ databases">
        <authorList>
            <person name="Gruber-Vodicka R. H."/>
            <person name="Seah K. B. B."/>
        </authorList>
    </citation>
    <scope>NUCLEOTIDE SEQUENCE</scope>
    <source>
        <strain evidence="3">BECK_S1320</strain>
        <strain evidence="2">BECK_S1321</strain>
    </source>
</reference>
<dbReference type="InterPro" id="IPR032710">
    <property type="entry name" value="NTF2-like_dom_sf"/>
</dbReference>
<dbReference type="Gene3D" id="3.10.450.50">
    <property type="match status" value="1"/>
</dbReference>
<evidence type="ECO:0000313" key="3">
    <source>
        <dbReference type="EMBL" id="VFK42135.1"/>
    </source>
</evidence>
<name>A0A450YKT1_9GAMM</name>
<keyword evidence="1" id="KW-0732">Signal</keyword>
<feature type="signal peptide" evidence="1">
    <location>
        <begin position="1"/>
        <end position="21"/>
    </location>
</feature>
<evidence type="ECO:0000256" key="1">
    <source>
        <dbReference type="SAM" id="SignalP"/>
    </source>
</evidence>
<feature type="chain" id="PRO_5036113547" description="Phosphoribosyl-AMP cyclohydrolase" evidence="1">
    <location>
        <begin position="22"/>
        <end position="178"/>
    </location>
</feature>
<dbReference type="SUPFAM" id="SSF54427">
    <property type="entry name" value="NTF2-like"/>
    <property type="match status" value="1"/>
</dbReference>
<evidence type="ECO:0000313" key="2">
    <source>
        <dbReference type="EMBL" id="VFK38858.1"/>
    </source>
</evidence>
<proteinExistence type="predicted"/>
<evidence type="ECO:0008006" key="4">
    <source>
        <dbReference type="Google" id="ProtNLM"/>
    </source>
</evidence>
<protein>
    <recommendedName>
        <fullName evidence="4">Phosphoribosyl-AMP cyclohydrolase</fullName>
    </recommendedName>
</protein>
<dbReference type="AlphaFoldDB" id="A0A450YKT1"/>
<dbReference type="EMBL" id="CAADFR010000029">
    <property type="protein sequence ID" value="VFK38858.1"/>
    <property type="molecule type" value="Genomic_DNA"/>
</dbReference>
<dbReference type="EMBL" id="CAADFU010000014">
    <property type="protein sequence ID" value="VFK42135.1"/>
    <property type="molecule type" value="Genomic_DNA"/>
</dbReference>
<dbReference type="PIRSF" id="PIRSF028288">
    <property type="entry name" value="UCP028288"/>
    <property type="match status" value="1"/>
</dbReference>
<organism evidence="3">
    <name type="scientific">Candidatus Kentrum sp. SD</name>
    <dbReference type="NCBI Taxonomy" id="2126332"/>
    <lineage>
        <taxon>Bacteria</taxon>
        <taxon>Pseudomonadati</taxon>
        <taxon>Pseudomonadota</taxon>
        <taxon>Gammaproteobacteria</taxon>
        <taxon>Candidatus Kentrum</taxon>
    </lineage>
</organism>
<accession>A0A450YKT1</accession>
<gene>
    <name evidence="3" type="ORF">BECKSD772E_GA0070983_101438</name>
    <name evidence="2" type="ORF">BECKSD772F_GA0070984_10296</name>
</gene>